<comment type="caution">
    <text evidence="3">The sequence shown here is derived from an EMBL/GenBank/DDBJ whole genome shotgun (WGS) entry which is preliminary data.</text>
</comment>
<accession>A6G836</accession>
<dbReference type="AlphaFoldDB" id="A6G836"/>
<name>A6G836_9BACT</name>
<dbReference type="RefSeq" id="WP_006972881.1">
    <property type="nucleotide sequence ID" value="NZ_ABCS01000037.1"/>
</dbReference>
<evidence type="ECO:0000256" key="1">
    <source>
        <dbReference type="SAM" id="MobiDB-lite"/>
    </source>
</evidence>
<keyword evidence="4" id="KW-1185">Reference proteome</keyword>
<evidence type="ECO:0000313" key="3">
    <source>
        <dbReference type="EMBL" id="EDM77998.1"/>
    </source>
</evidence>
<organism evidence="3 4">
    <name type="scientific">Plesiocystis pacifica SIR-1</name>
    <dbReference type="NCBI Taxonomy" id="391625"/>
    <lineage>
        <taxon>Bacteria</taxon>
        <taxon>Pseudomonadati</taxon>
        <taxon>Myxococcota</taxon>
        <taxon>Polyangia</taxon>
        <taxon>Nannocystales</taxon>
        <taxon>Nannocystaceae</taxon>
        <taxon>Plesiocystis</taxon>
    </lineage>
</organism>
<reference evidence="3 4" key="1">
    <citation type="submission" date="2007-06" db="EMBL/GenBank/DDBJ databases">
        <authorList>
            <person name="Shimkets L."/>
            <person name="Ferriera S."/>
            <person name="Johnson J."/>
            <person name="Kravitz S."/>
            <person name="Beeson K."/>
            <person name="Sutton G."/>
            <person name="Rogers Y.-H."/>
            <person name="Friedman R."/>
            <person name="Frazier M."/>
            <person name="Venter J.C."/>
        </authorList>
    </citation>
    <scope>NUCLEOTIDE SEQUENCE [LARGE SCALE GENOMIC DNA]</scope>
    <source>
        <strain evidence="3 4">SIR-1</strain>
    </source>
</reference>
<evidence type="ECO:0000256" key="2">
    <source>
        <dbReference type="SAM" id="SignalP"/>
    </source>
</evidence>
<sequence>MTRSILSLTPILSLAFLGACVIVDKSLGDIDDEGTDDVADESTGDGSEDGTTGGDTTESGTTAGDTTTTGAQTADSLDILVVLDNSGSMGAIQTNFVKSVSSLIDPLDAAGVDWRIGVTTTDNGNPWCPGGQGTPEGGQLVYSACTDRLQDFLFADTIDITEVGCSDLCDLSPGELSTTNGKPWLERVDGELNIAGDDAIAALDCLLPQGVNGCGFESPLESAHLAIVRSVSEGESSFGFIREDAGLLIIIITDEVDCSVNGNDVANSIFDADGDKAFWSDPNSPFPTSAVCWNAGVDCSGDADDLDCQAANKNTQGQPSNVANAVLSPPSNYTAVLQALASDKGLPVRVGLITGVDGSGHPHYADVSATDPAFQDSFGVGPGCEGPDPFDVDNPLQAVPPVRMLEAIQGFEAGVHSVCDIEGYGVALAAMANTFID</sequence>
<gene>
    <name evidence="3" type="ORF">PPSIR1_19354</name>
</gene>
<dbReference type="STRING" id="391625.PPSIR1_19354"/>
<feature type="compositionally biased region" description="Acidic residues" evidence="1">
    <location>
        <begin position="31"/>
        <end position="48"/>
    </location>
</feature>
<evidence type="ECO:0008006" key="5">
    <source>
        <dbReference type="Google" id="ProtNLM"/>
    </source>
</evidence>
<dbReference type="EMBL" id="ABCS01000037">
    <property type="protein sequence ID" value="EDM77998.1"/>
    <property type="molecule type" value="Genomic_DNA"/>
</dbReference>
<feature type="compositionally biased region" description="Low complexity" evidence="1">
    <location>
        <begin position="54"/>
        <end position="70"/>
    </location>
</feature>
<protein>
    <recommendedName>
        <fullName evidence="5">Lipoprotein</fullName>
    </recommendedName>
</protein>
<dbReference type="InterPro" id="IPR036465">
    <property type="entry name" value="vWFA_dom_sf"/>
</dbReference>
<feature type="signal peptide" evidence="2">
    <location>
        <begin position="1"/>
        <end position="19"/>
    </location>
</feature>
<feature type="region of interest" description="Disordered" evidence="1">
    <location>
        <begin position="31"/>
        <end position="70"/>
    </location>
</feature>
<dbReference type="Proteomes" id="UP000005801">
    <property type="component" value="Unassembled WGS sequence"/>
</dbReference>
<dbReference type="eggNOG" id="COG1470">
    <property type="taxonomic scope" value="Bacteria"/>
</dbReference>
<dbReference type="SUPFAM" id="SSF53300">
    <property type="entry name" value="vWA-like"/>
    <property type="match status" value="1"/>
</dbReference>
<evidence type="ECO:0000313" key="4">
    <source>
        <dbReference type="Proteomes" id="UP000005801"/>
    </source>
</evidence>
<keyword evidence="2" id="KW-0732">Signal</keyword>
<proteinExistence type="predicted"/>
<dbReference type="PROSITE" id="PS51257">
    <property type="entry name" value="PROKAR_LIPOPROTEIN"/>
    <property type="match status" value="1"/>
</dbReference>
<dbReference type="OrthoDB" id="5479759at2"/>
<feature type="chain" id="PRO_5002697179" description="Lipoprotein" evidence="2">
    <location>
        <begin position="20"/>
        <end position="437"/>
    </location>
</feature>